<dbReference type="GO" id="GO:0120147">
    <property type="term" value="F:formylglycine-generating oxidase activity"/>
    <property type="evidence" value="ECO:0007669"/>
    <property type="project" value="TreeGrafter"/>
</dbReference>
<dbReference type="PANTHER" id="PTHR23150:SF19">
    <property type="entry name" value="FORMYLGLYCINE-GENERATING ENZYME"/>
    <property type="match status" value="1"/>
</dbReference>
<name>A0A0S2JY08_9GAMM</name>
<evidence type="ECO:0000313" key="6">
    <source>
        <dbReference type="Proteomes" id="UP000061457"/>
    </source>
</evidence>
<dbReference type="Proteomes" id="UP000061457">
    <property type="component" value="Chromosome I"/>
</dbReference>
<dbReference type="PANTHER" id="PTHR23150">
    <property type="entry name" value="SULFATASE MODIFYING FACTOR 1, 2"/>
    <property type="match status" value="1"/>
</dbReference>
<dbReference type="Pfam" id="PF08308">
    <property type="entry name" value="PEGA"/>
    <property type="match status" value="1"/>
</dbReference>
<dbReference type="InterPro" id="IPR013229">
    <property type="entry name" value="PEGA"/>
</dbReference>
<keyword evidence="1" id="KW-0175">Coiled coil</keyword>
<feature type="signal peptide" evidence="2">
    <location>
        <begin position="1"/>
        <end position="21"/>
    </location>
</feature>
<keyword evidence="6" id="KW-1185">Reference proteome</keyword>
<dbReference type="InterPro" id="IPR051043">
    <property type="entry name" value="Sulfatase_Mod_Factor_Kinase"/>
</dbReference>
<dbReference type="KEGG" id="pphe:PP2015_223"/>
<evidence type="ECO:0000256" key="2">
    <source>
        <dbReference type="SAM" id="SignalP"/>
    </source>
</evidence>
<dbReference type="STRING" id="161398.PP2015_223"/>
<dbReference type="InterPro" id="IPR042095">
    <property type="entry name" value="SUMF_sf"/>
</dbReference>
<reference evidence="5 6" key="1">
    <citation type="submission" date="2015-11" db="EMBL/GenBank/DDBJ databases">
        <authorList>
            <person name="Zhang Y."/>
            <person name="Guo Z."/>
        </authorList>
    </citation>
    <scope>NUCLEOTIDE SEQUENCE [LARGE SCALE GENOMIC DNA]</scope>
    <source>
        <strain evidence="5 6">KCTC 12086</strain>
    </source>
</reference>
<dbReference type="OrthoDB" id="9768004at2"/>
<feature type="chain" id="PRO_5006600802" description="Sulfatase modifying factor 1" evidence="2">
    <location>
        <begin position="22"/>
        <end position="688"/>
    </location>
</feature>
<dbReference type="EMBL" id="CP013187">
    <property type="protein sequence ID" value="ALO40750.1"/>
    <property type="molecule type" value="Genomic_DNA"/>
</dbReference>
<evidence type="ECO:0000256" key="1">
    <source>
        <dbReference type="SAM" id="Coils"/>
    </source>
</evidence>
<feature type="coiled-coil region" evidence="1">
    <location>
        <begin position="27"/>
        <end position="82"/>
    </location>
</feature>
<dbReference type="AlphaFoldDB" id="A0A0S2JY08"/>
<gene>
    <name evidence="5" type="ORF">PP2015_223</name>
</gene>
<dbReference type="InterPro" id="IPR005532">
    <property type="entry name" value="SUMF_dom"/>
</dbReference>
<feature type="domain" description="Sulfatase-modifying factor enzyme-like" evidence="3">
    <location>
        <begin position="455"/>
        <end position="686"/>
    </location>
</feature>
<evidence type="ECO:0000259" key="3">
    <source>
        <dbReference type="Pfam" id="PF03781"/>
    </source>
</evidence>
<evidence type="ECO:0000313" key="5">
    <source>
        <dbReference type="EMBL" id="ALO40750.1"/>
    </source>
</evidence>
<feature type="domain" description="PEGA" evidence="4">
    <location>
        <begin position="340"/>
        <end position="402"/>
    </location>
</feature>
<accession>A0A0S2JY08</accession>
<dbReference type="InterPro" id="IPR016187">
    <property type="entry name" value="CTDL_fold"/>
</dbReference>
<proteinExistence type="predicted"/>
<protein>
    <recommendedName>
        <fullName evidence="7">Sulfatase modifying factor 1</fullName>
    </recommendedName>
</protein>
<keyword evidence="2" id="KW-0732">Signal</keyword>
<dbReference type="RefSeq" id="WP_058028533.1">
    <property type="nucleotide sequence ID" value="NZ_CP013187.1"/>
</dbReference>
<dbReference type="SUPFAM" id="SSF56436">
    <property type="entry name" value="C-type lectin-like"/>
    <property type="match status" value="1"/>
</dbReference>
<evidence type="ECO:0008006" key="7">
    <source>
        <dbReference type="Google" id="ProtNLM"/>
    </source>
</evidence>
<dbReference type="PATRIC" id="fig|161398.10.peg.230"/>
<organism evidence="5 6">
    <name type="scientific">Pseudoalteromonas phenolica</name>
    <dbReference type="NCBI Taxonomy" id="161398"/>
    <lineage>
        <taxon>Bacteria</taxon>
        <taxon>Pseudomonadati</taxon>
        <taxon>Pseudomonadota</taxon>
        <taxon>Gammaproteobacteria</taxon>
        <taxon>Alteromonadales</taxon>
        <taxon>Pseudoalteromonadaceae</taxon>
        <taxon>Pseudoalteromonas</taxon>
    </lineage>
</organism>
<dbReference type="Gene3D" id="3.90.1580.10">
    <property type="entry name" value="paralog of FGE (formylglycine-generating enzyme)"/>
    <property type="match status" value="1"/>
</dbReference>
<evidence type="ECO:0000259" key="4">
    <source>
        <dbReference type="Pfam" id="PF08308"/>
    </source>
</evidence>
<dbReference type="Pfam" id="PF03781">
    <property type="entry name" value="FGE-sulfatase"/>
    <property type="match status" value="1"/>
</dbReference>
<sequence length="688" mass="76783">MRIAPLSLLISATLLAANVFAQDTATVTAIEAELSVKQNELENYTQILDKHLSEETRLVSQLDLLRNRSTELDKEKNQALDAMNELYRRLIDDPSLNISAAQTRYQEAVALHKQNKEDITMQLAAIASHRQDIKQIRITKHTLVNTLESLKDQLSTARVERLRNEFSREGTLEIEHTINCKRTETLAACEQRGQQMGLQKSTQRFIDQLFANLTEQRLVEPKRNLAGAQVKVVSSHVTASSFSGQGNYSVNLSVTMRGDVNASRLCGLLSVDNRFCSEYGTPLSGGIGYQNSYPTTFSDTQFNYSEENAVAQQRAVMPVVERAPTPIASAPVQKQADKLVELTLRSNVYDDEVFINGVSYGSTKLNLQIPVGMHEIEVRKLGYEPYKTRVNIRRAQTIHAQLVKKPRAAKVAQPLSSNPQVETKKVEQPAVSLVSESPVTSQAVSLVNQSVNNQISIIPAGSFKMGDLTGNGLANERPVVEKVLSNSYAMQSKEVTVSEFRRFVQSTGFVTEAEKAKGCAYYRNGEPVWELDYSWQNPGYEQSENFPVVCVSYEDAKAYANWLSGEEGKQYRLPNEVEWEYAARAGTTSEYPWGNEIGKNLANCGWCGSEWSNKSAAPVGEFAPNNYGLYDTVGNVWEWTQKRASQNDVTVRGGAWNFAPSLARVSTRLALAPDFRANYIGFRLVRER</sequence>